<keyword evidence="1" id="KW-1133">Transmembrane helix</keyword>
<organism evidence="2 3">
    <name type="scientific">Prosthecobacter debontii</name>
    <dbReference type="NCBI Taxonomy" id="48467"/>
    <lineage>
        <taxon>Bacteria</taxon>
        <taxon>Pseudomonadati</taxon>
        <taxon>Verrucomicrobiota</taxon>
        <taxon>Verrucomicrobiia</taxon>
        <taxon>Verrucomicrobiales</taxon>
        <taxon>Verrucomicrobiaceae</taxon>
        <taxon>Prosthecobacter</taxon>
    </lineage>
</organism>
<keyword evidence="1" id="KW-0472">Membrane</keyword>
<reference evidence="3" key="1">
    <citation type="submission" date="2017-02" db="EMBL/GenBank/DDBJ databases">
        <authorList>
            <person name="Varghese N."/>
            <person name="Submissions S."/>
        </authorList>
    </citation>
    <scope>NUCLEOTIDE SEQUENCE [LARGE SCALE GENOMIC DNA]</scope>
    <source>
        <strain evidence="3">ATCC 700200</strain>
    </source>
</reference>
<accession>A0A1T4WQX6</accession>
<keyword evidence="1" id="KW-0812">Transmembrane</keyword>
<dbReference type="EMBL" id="FUYE01000002">
    <property type="protein sequence ID" value="SKA79659.1"/>
    <property type="molecule type" value="Genomic_DNA"/>
</dbReference>
<proteinExistence type="predicted"/>
<evidence type="ECO:0000313" key="2">
    <source>
        <dbReference type="EMBL" id="SKA79659.1"/>
    </source>
</evidence>
<dbReference type="STRING" id="48467.SAMN02745166_00524"/>
<evidence type="ECO:0000256" key="1">
    <source>
        <dbReference type="SAM" id="Phobius"/>
    </source>
</evidence>
<evidence type="ECO:0000313" key="3">
    <source>
        <dbReference type="Proteomes" id="UP000190774"/>
    </source>
</evidence>
<feature type="transmembrane region" description="Helical" evidence="1">
    <location>
        <begin position="48"/>
        <end position="67"/>
    </location>
</feature>
<dbReference type="Proteomes" id="UP000190774">
    <property type="component" value="Unassembled WGS sequence"/>
</dbReference>
<name>A0A1T4WQX6_9BACT</name>
<sequence length="84" mass="9082">MEISMKSPSQFFRYLLLFWFALESILAGCGAAAISKLLLNAGLIPCNAITRVSVASVVLLVVFGSLWSHASREKLLRIDQGGPS</sequence>
<dbReference type="AlphaFoldDB" id="A0A1T4WQX6"/>
<gene>
    <name evidence="2" type="ORF">SAMN02745166_00524</name>
</gene>
<protein>
    <submittedName>
        <fullName evidence="2">Uncharacterized protein</fullName>
    </submittedName>
</protein>
<keyword evidence="3" id="KW-1185">Reference proteome</keyword>